<dbReference type="EMBL" id="MCFK01002799">
    <property type="protein sequence ID" value="RKF63114.1"/>
    <property type="molecule type" value="Genomic_DNA"/>
</dbReference>
<evidence type="ECO:0000313" key="1">
    <source>
        <dbReference type="EMBL" id="RKF63114.1"/>
    </source>
</evidence>
<sequence>MSTDQNFKTLVEKWRAEYKSTSRNRKNETDRLSASAQEIAMTSRNSNSFIPDSGSITCISGWGTVKVQLKSADKPEGLVLTLINVAYVPTVHTSKASLQLLIEALVSWNAEHKILSFNAWTMATCV</sequence>
<keyword evidence="2" id="KW-1185">Reference proteome</keyword>
<organism evidence="1 2">
    <name type="scientific">Erysiphe neolycopersici</name>
    <dbReference type="NCBI Taxonomy" id="212602"/>
    <lineage>
        <taxon>Eukaryota</taxon>
        <taxon>Fungi</taxon>
        <taxon>Dikarya</taxon>
        <taxon>Ascomycota</taxon>
        <taxon>Pezizomycotina</taxon>
        <taxon>Leotiomycetes</taxon>
        <taxon>Erysiphales</taxon>
        <taxon>Erysiphaceae</taxon>
        <taxon>Erysiphe</taxon>
    </lineage>
</organism>
<evidence type="ECO:0000313" key="2">
    <source>
        <dbReference type="Proteomes" id="UP000286134"/>
    </source>
</evidence>
<gene>
    <name evidence="1" type="ORF">OnM2_027051</name>
</gene>
<comment type="caution">
    <text evidence="1">The sequence shown here is derived from an EMBL/GenBank/DDBJ whole genome shotgun (WGS) entry which is preliminary data.</text>
</comment>
<name>A0A420I0A5_9PEZI</name>
<reference evidence="1 2" key="1">
    <citation type="journal article" date="2018" name="BMC Genomics">
        <title>Comparative genome analyses reveal sequence features reflecting distinct modes of host-adaptation between dicot and monocot powdery mildew.</title>
        <authorList>
            <person name="Wu Y."/>
            <person name="Ma X."/>
            <person name="Pan Z."/>
            <person name="Kale S.D."/>
            <person name="Song Y."/>
            <person name="King H."/>
            <person name="Zhang Q."/>
            <person name="Presley C."/>
            <person name="Deng X."/>
            <person name="Wei C.I."/>
            <person name="Xiao S."/>
        </authorList>
    </citation>
    <scope>NUCLEOTIDE SEQUENCE [LARGE SCALE GENOMIC DNA]</scope>
    <source>
        <strain evidence="1">UMSG2</strain>
    </source>
</reference>
<accession>A0A420I0A5</accession>
<dbReference type="Proteomes" id="UP000286134">
    <property type="component" value="Unassembled WGS sequence"/>
</dbReference>
<proteinExistence type="predicted"/>
<protein>
    <submittedName>
        <fullName evidence="1">Uncharacterized protein</fullName>
    </submittedName>
</protein>
<dbReference type="AlphaFoldDB" id="A0A420I0A5"/>